<feature type="modified residue" description="4-aspartylphosphate" evidence="15">
    <location>
        <position position="1148"/>
    </location>
</feature>
<dbReference type="EC" id="2.7.13.3" evidence="3"/>
<dbReference type="SUPFAM" id="SSF63829">
    <property type="entry name" value="Calcium-dependent phosphotriesterase"/>
    <property type="match status" value="2"/>
</dbReference>
<feature type="domain" description="HTH araC/xylS-type" evidence="18">
    <location>
        <begin position="1259"/>
        <end position="1357"/>
    </location>
</feature>
<reference evidence="21 22" key="1">
    <citation type="submission" date="2018-11" db="EMBL/GenBank/DDBJ databases">
        <authorList>
            <person name="Zhou Z."/>
            <person name="Wang G."/>
        </authorList>
    </citation>
    <scope>NUCLEOTIDE SEQUENCE [LARGE SCALE GENOMIC DNA]</scope>
    <source>
        <strain evidence="21 22">KCTC42998</strain>
    </source>
</reference>
<dbReference type="InterPro" id="IPR003661">
    <property type="entry name" value="HisK_dim/P_dom"/>
</dbReference>
<dbReference type="InterPro" id="IPR003594">
    <property type="entry name" value="HATPase_dom"/>
</dbReference>
<dbReference type="SUPFAM" id="SSF52172">
    <property type="entry name" value="CheY-like"/>
    <property type="match status" value="1"/>
</dbReference>
<dbReference type="Pfam" id="PF02518">
    <property type="entry name" value="HATPase_c"/>
    <property type="match status" value="1"/>
</dbReference>
<feature type="signal peptide" evidence="17">
    <location>
        <begin position="1"/>
        <end position="18"/>
    </location>
</feature>
<dbReference type="PROSITE" id="PS50109">
    <property type="entry name" value="HIS_KIN"/>
    <property type="match status" value="1"/>
</dbReference>
<dbReference type="FunFam" id="3.30.565.10:FF:000023">
    <property type="entry name" value="PAS domain-containing sensor histidine kinase"/>
    <property type="match status" value="1"/>
</dbReference>
<evidence type="ECO:0000259" key="18">
    <source>
        <dbReference type="PROSITE" id="PS01124"/>
    </source>
</evidence>
<keyword evidence="5 15" id="KW-0597">Phosphoprotein</keyword>
<dbReference type="Gene3D" id="3.30.565.10">
    <property type="entry name" value="Histidine kinase-like ATPase, C-terminal domain"/>
    <property type="match status" value="1"/>
</dbReference>
<dbReference type="SMART" id="SM00342">
    <property type="entry name" value="HTH_ARAC"/>
    <property type="match status" value="1"/>
</dbReference>
<keyword evidence="8 21" id="KW-0418">Kinase</keyword>
<dbReference type="PANTHER" id="PTHR43547">
    <property type="entry name" value="TWO-COMPONENT HISTIDINE KINASE"/>
    <property type="match status" value="1"/>
</dbReference>
<evidence type="ECO:0000256" key="3">
    <source>
        <dbReference type="ARBA" id="ARBA00012438"/>
    </source>
</evidence>
<name>A0A3P1C941_9BACT</name>
<evidence type="ECO:0000256" key="14">
    <source>
        <dbReference type="ARBA" id="ARBA00023163"/>
    </source>
</evidence>
<dbReference type="SMART" id="SM00388">
    <property type="entry name" value="HisKA"/>
    <property type="match status" value="1"/>
</dbReference>
<dbReference type="SMART" id="SM00448">
    <property type="entry name" value="REC"/>
    <property type="match status" value="1"/>
</dbReference>
<dbReference type="PRINTS" id="PR00344">
    <property type="entry name" value="BCTRLSENSOR"/>
</dbReference>
<keyword evidence="16" id="KW-1133">Transmembrane helix</keyword>
<dbReference type="Pfam" id="PF12833">
    <property type="entry name" value="HTH_18"/>
    <property type="match status" value="1"/>
</dbReference>
<keyword evidence="13 16" id="KW-0472">Membrane</keyword>
<evidence type="ECO:0000313" key="21">
    <source>
        <dbReference type="EMBL" id="RRB09841.1"/>
    </source>
</evidence>
<evidence type="ECO:0000313" key="22">
    <source>
        <dbReference type="Proteomes" id="UP000274271"/>
    </source>
</evidence>
<dbReference type="Gene3D" id="1.10.287.130">
    <property type="match status" value="1"/>
</dbReference>
<protein>
    <recommendedName>
        <fullName evidence="3">histidine kinase</fullName>
        <ecNumber evidence="3">2.7.13.3</ecNumber>
    </recommendedName>
</protein>
<dbReference type="PROSITE" id="PS00041">
    <property type="entry name" value="HTH_ARAC_FAMILY_1"/>
    <property type="match status" value="1"/>
</dbReference>
<dbReference type="InterPro" id="IPR013783">
    <property type="entry name" value="Ig-like_fold"/>
</dbReference>
<dbReference type="InterPro" id="IPR011123">
    <property type="entry name" value="Y_Y_Y"/>
</dbReference>
<dbReference type="InterPro" id="IPR011110">
    <property type="entry name" value="Reg_prop"/>
</dbReference>
<evidence type="ECO:0000256" key="15">
    <source>
        <dbReference type="PROSITE-ProRule" id="PRU00169"/>
    </source>
</evidence>
<keyword evidence="11" id="KW-0805">Transcription regulation</keyword>
<evidence type="ECO:0000256" key="12">
    <source>
        <dbReference type="ARBA" id="ARBA00023125"/>
    </source>
</evidence>
<keyword evidence="17" id="KW-0732">Signal</keyword>
<dbReference type="PROSITE" id="PS50110">
    <property type="entry name" value="RESPONSE_REGULATORY"/>
    <property type="match status" value="1"/>
</dbReference>
<evidence type="ECO:0000256" key="7">
    <source>
        <dbReference type="ARBA" id="ARBA00022741"/>
    </source>
</evidence>
<comment type="subcellular location">
    <subcellularLocation>
        <location evidence="2">Cell membrane</location>
    </subcellularLocation>
</comment>
<dbReference type="InterPro" id="IPR018060">
    <property type="entry name" value="HTH_AraC"/>
</dbReference>
<evidence type="ECO:0000256" key="5">
    <source>
        <dbReference type="ARBA" id="ARBA00022553"/>
    </source>
</evidence>
<feature type="domain" description="Histidine kinase" evidence="19">
    <location>
        <begin position="839"/>
        <end position="1059"/>
    </location>
</feature>
<dbReference type="InterPro" id="IPR005467">
    <property type="entry name" value="His_kinase_dom"/>
</dbReference>
<feature type="domain" description="Response regulatory" evidence="20">
    <location>
        <begin position="1100"/>
        <end position="1215"/>
    </location>
</feature>
<sequence>MRSYWLLLLIITLLQAHAQSNQTPNNPEKYPIANQFEHLSVEDGLSNDYITAILQDRDGFMWFGTGDGVNKYDGASFVVFKHNASQPTRSFQNGFIMGLCEGDSTRIWAITKGGGLHEINRKTGLVTPHPIQAVQANRWNNQHSIFEDQQHIVWISTYAGLARYDPARHHFTLYPSPVADVPVITAFEDRQRRFWVATHQGLYLFNRSTGHFTLVAVQGMKGPQPSFQSFYLDQNDVLWLGTATAGYSLFKLDLRHQPWKLIPYNPRGQLNPYVWRNTIHRDSTGIVWLGTTNGLQGIDPVSDQVYTYQSDPNRYKGLSSSGVQVVYHDRSGMLWVGTDNGIDRQAVNTKPFTTYQVKPNERGASMPENRVFAVIKDDHGQLWFNNSPYLYRLSADQKRLDRIPPESLGATGEHFNEVMSFLPDGRDGIWLGSYDGLYHYDQASGQFTGYPSNVPAQYIAARQKDRKPQGDIWVGGDGGFASFNIRTHRYTYYRYQPGKPDGIPDKYVYGLLVSRTGEVWILIHRLGLCRLNPETGRITRYSAGPKGHLSSNDVRTIYEDKDGVIWIGTYLGGLNRFDPGTGLFTAITHQDGIPGNAIVGITGDASGHLWLSTNEGLCRVNPRTKAVRVYQVSDGLPSNNFKQNTVFRHTNQLIFGSENGIVQFNPDQILDDTRPFPVYITTLTVMDKPRAITGSVIRLKHDENLVSIGFAALAYEQPAKNQYAYQLVGVNKDWVPNGNRTVVNFTSLPPGSYTFRVKAANSNGFWTQNIASIQLIVQPPWWATWWAYALYGLIAVGAIWGYIRFSTNRIRQRQELELNRRQAEQLKAVDELKTRFFSNITHEFRTPLSLIIAPVEKMLQQGRFDGPMLTLVHRNAEQLLRLINQLLDLSKLEGHYMAVSPMQGEVADFIHQIVAVFQRAAEQKGIVLTCNLDRFPASEHVFDADKWEKILTNLLANALKFTEAGGRVTLTLVPVGTAEEMTAVEFQLVDSGIGIAPEQLPYIFDRFYQADTSTTRAHEGTGLGLALVHELIQLLGGRISVESQVGVGTTFRWTLPVGPVSKAVDLPRISPARFQQPAAGPVVSPEPASLLNAAQEALPRLLIVEDNDELREFLVGELASSYHILQAVDGLQGWEITQAELPDIVLTDVMMPRLDGHELTRLIKNHAHTDHIAVVMLTAKAAQPSRIEGLQHGADEYLSKPFSRAELHLRLQNLMIRQQKLADYYRQQFSLPGRSEGAVDSTAGLPAPGPAENTDPFLVRIYALLDQHLDDSTISVDWLADQLTMNRKTLYRKVQSLIQLAPAELIRQYRIRKAADLLRAGHNVAETADLVGFNTPSHFTLVFKEIYQQTPTEFIAGRQKNS</sequence>
<dbReference type="InterPro" id="IPR015943">
    <property type="entry name" value="WD40/YVTN_repeat-like_dom_sf"/>
</dbReference>
<dbReference type="PROSITE" id="PS01124">
    <property type="entry name" value="HTH_ARAC_FAMILY_2"/>
    <property type="match status" value="1"/>
</dbReference>
<gene>
    <name evidence="21" type="ORF">EHT87_30435</name>
</gene>
<dbReference type="SMART" id="SM00387">
    <property type="entry name" value="HATPase_c"/>
    <property type="match status" value="1"/>
</dbReference>
<keyword evidence="10" id="KW-0902">Two-component regulatory system</keyword>
<dbReference type="InterPro" id="IPR036097">
    <property type="entry name" value="HisK_dim/P_sf"/>
</dbReference>
<evidence type="ECO:0000256" key="9">
    <source>
        <dbReference type="ARBA" id="ARBA00022840"/>
    </source>
</evidence>
<evidence type="ECO:0000256" key="4">
    <source>
        <dbReference type="ARBA" id="ARBA00022475"/>
    </source>
</evidence>
<keyword evidence="22" id="KW-1185">Reference proteome</keyword>
<keyword evidence="16" id="KW-0812">Transmembrane</keyword>
<keyword evidence="4" id="KW-1003">Cell membrane</keyword>
<dbReference type="InterPro" id="IPR018062">
    <property type="entry name" value="HTH_AraC-typ_CS"/>
</dbReference>
<dbReference type="Pfam" id="PF07494">
    <property type="entry name" value="Reg_prop"/>
    <property type="match status" value="2"/>
</dbReference>
<dbReference type="SUPFAM" id="SSF47384">
    <property type="entry name" value="Homodimeric domain of signal transducing histidine kinase"/>
    <property type="match status" value="1"/>
</dbReference>
<dbReference type="CDD" id="cd00082">
    <property type="entry name" value="HisKA"/>
    <property type="match status" value="1"/>
</dbReference>
<evidence type="ECO:0000259" key="20">
    <source>
        <dbReference type="PROSITE" id="PS50110"/>
    </source>
</evidence>
<evidence type="ECO:0000256" key="17">
    <source>
        <dbReference type="SAM" id="SignalP"/>
    </source>
</evidence>
<comment type="caution">
    <text evidence="21">The sequence shown here is derived from an EMBL/GenBank/DDBJ whole genome shotgun (WGS) entry which is preliminary data.</text>
</comment>
<dbReference type="Gene3D" id="2.130.10.10">
    <property type="entry name" value="YVTN repeat-like/Quinoprotein amine dehydrogenase"/>
    <property type="match status" value="3"/>
</dbReference>
<evidence type="ECO:0000256" key="2">
    <source>
        <dbReference type="ARBA" id="ARBA00004236"/>
    </source>
</evidence>
<evidence type="ECO:0000259" key="19">
    <source>
        <dbReference type="PROSITE" id="PS50109"/>
    </source>
</evidence>
<dbReference type="InterPro" id="IPR004358">
    <property type="entry name" value="Sig_transdc_His_kin-like_C"/>
</dbReference>
<dbReference type="PANTHER" id="PTHR43547:SF2">
    <property type="entry name" value="HYBRID SIGNAL TRANSDUCTION HISTIDINE KINASE C"/>
    <property type="match status" value="1"/>
</dbReference>
<keyword evidence="14" id="KW-0804">Transcription</keyword>
<dbReference type="CDD" id="cd16922">
    <property type="entry name" value="HATPase_EvgS-ArcB-TorS-like"/>
    <property type="match status" value="1"/>
</dbReference>
<accession>A0A3P1C941</accession>
<dbReference type="Pfam" id="PF07495">
    <property type="entry name" value="Y_Y_Y"/>
    <property type="match status" value="1"/>
</dbReference>
<dbReference type="Gene3D" id="2.60.40.10">
    <property type="entry name" value="Immunoglobulins"/>
    <property type="match status" value="1"/>
</dbReference>
<dbReference type="EMBL" id="RQJP01000008">
    <property type="protein sequence ID" value="RRB09841.1"/>
    <property type="molecule type" value="Genomic_DNA"/>
</dbReference>
<dbReference type="GO" id="GO:0003700">
    <property type="term" value="F:DNA-binding transcription factor activity"/>
    <property type="evidence" value="ECO:0007669"/>
    <property type="project" value="InterPro"/>
</dbReference>
<keyword evidence="12" id="KW-0238">DNA-binding</keyword>
<dbReference type="Pfam" id="PF00512">
    <property type="entry name" value="HisKA"/>
    <property type="match status" value="1"/>
</dbReference>
<dbReference type="GO" id="GO:0005524">
    <property type="term" value="F:ATP binding"/>
    <property type="evidence" value="ECO:0007669"/>
    <property type="project" value="UniProtKB-KW"/>
</dbReference>
<evidence type="ECO:0000256" key="16">
    <source>
        <dbReference type="SAM" id="Phobius"/>
    </source>
</evidence>
<keyword evidence="6" id="KW-0808">Transferase</keyword>
<evidence type="ECO:0000256" key="11">
    <source>
        <dbReference type="ARBA" id="ARBA00023015"/>
    </source>
</evidence>
<dbReference type="SUPFAM" id="SSF46689">
    <property type="entry name" value="Homeodomain-like"/>
    <property type="match status" value="1"/>
</dbReference>
<feature type="chain" id="PRO_5018002243" description="histidine kinase" evidence="17">
    <location>
        <begin position="19"/>
        <end position="1362"/>
    </location>
</feature>
<dbReference type="Proteomes" id="UP000274271">
    <property type="component" value="Unassembled WGS sequence"/>
</dbReference>
<evidence type="ECO:0000256" key="1">
    <source>
        <dbReference type="ARBA" id="ARBA00000085"/>
    </source>
</evidence>
<evidence type="ECO:0000256" key="13">
    <source>
        <dbReference type="ARBA" id="ARBA00023136"/>
    </source>
</evidence>
<dbReference type="Gene3D" id="1.10.10.60">
    <property type="entry name" value="Homeodomain-like"/>
    <property type="match status" value="1"/>
</dbReference>
<evidence type="ECO:0000256" key="6">
    <source>
        <dbReference type="ARBA" id="ARBA00022679"/>
    </source>
</evidence>
<dbReference type="SUPFAM" id="SSF55874">
    <property type="entry name" value="ATPase domain of HSP90 chaperone/DNA topoisomerase II/histidine kinase"/>
    <property type="match status" value="1"/>
</dbReference>
<dbReference type="Pfam" id="PF00072">
    <property type="entry name" value="Response_reg"/>
    <property type="match status" value="1"/>
</dbReference>
<organism evidence="21 22">
    <name type="scientific">Larkinella knui</name>
    <dbReference type="NCBI Taxonomy" id="2025310"/>
    <lineage>
        <taxon>Bacteria</taxon>
        <taxon>Pseudomonadati</taxon>
        <taxon>Bacteroidota</taxon>
        <taxon>Cytophagia</taxon>
        <taxon>Cytophagales</taxon>
        <taxon>Spirosomataceae</taxon>
        <taxon>Larkinella</taxon>
    </lineage>
</organism>
<feature type="transmembrane region" description="Helical" evidence="16">
    <location>
        <begin position="785"/>
        <end position="803"/>
    </location>
</feature>
<dbReference type="Gene3D" id="3.40.50.2300">
    <property type="match status" value="1"/>
</dbReference>
<proteinExistence type="predicted"/>
<comment type="catalytic activity">
    <reaction evidence="1">
        <text>ATP + protein L-histidine = ADP + protein N-phospho-L-histidine.</text>
        <dbReference type="EC" id="2.7.13.3"/>
    </reaction>
</comment>
<dbReference type="GO" id="GO:0005886">
    <property type="term" value="C:plasma membrane"/>
    <property type="evidence" value="ECO:0007669"/>
    <property type="project" value="UniProtKB-SubCell"/>
</dbReference>
<evidence type="ECO:0000256" key="8">
    <source>
        <dbReference type="ARBA" id="ARBA00022777"/>
    </source>
</evidence>
<dbReference type="GO" id="GO:0043565">
    <property type="term" value="F:sequence-specific DNA binding"/>
    <property type="evidence" value="ECO:0007669"/>
    <property type="project" value="InterPro"/>
</dbReference>
<evidence type="ECO:0000256" key="10">
    <source>
        <dbReference type="ARBA" id="ARBA00023012"/>
    </source>
</evidence>
<dbReference type="GO" id="GO:0000155">
    <property type="term" value="F:phosphorelay sensor kinase activity"/>
    <property type="evidence" value="ECO:0007669"/>
    <property type="project" value="InterPro"/>
</dbReference>
<dbReference type="InterPro" id="IPR036890">
    <property type="entry name" value="HATPase_C_sf"/>
</dbReference>
<dbReference type="InterPro" id="IPR009057">
    <property type="entry name" value="Homeodomain-like_sf"/>
</dbReference>
<dbReference type="InterPro" id="IPR001789">
    <property type="entry name" value="Sig_transdc_resp-reg_receiver"/>
</dbReference>
<dbReference type="OrthoDB" id="9797097at2"/>
<dbReference type="InterPro" id="IPR011006">
    <property type="entry name" value="CheY-like_superfamily"/>
</dbReference>
<keyword evidence="9" id="KW-0067">ATP-binding</keyword>
<keyword evidence="7" id="KW-0547">Nucleotide-binding</keyword>